<evidence type="ECO:0000313" key="2">
    <source>
        <dbReference type="Proteomes" id="UP000683507"/>
    </source>
</evidence>
<keyword evidence="2" id="KW-1185">Reference proteome</keyword>
<dbReference type="AlphaFoldDB" id="A0A916NC34"/>
<dbReference type="KEGG" id="ptan:CRYO30217_01854"/>
<dbReference type="Proteomes" id="UP000683507">
    <property type="component" value="Chromosome"/>
</dbReference>
<organism evidence="1 2">
    <name type="scientific">Parvicella tangerina</name>
    <dbReference type="NCBI Taxonomy" id="2829795"/>
    <lineage>
        <taxon>Bacteria</taxon>
        <taxon>Pseudomonadati</taxon>
        <taxon>Bacteroidota</taxon>
        <taxon>Flavobacteriia</taxon>
        <taxon>Flavobacteriales</taxon>
        <taxon>Parvicellaceae</taxon>
        <taxon>Parvicella</taxon>
    </lineage>
</organism>
<reference evidence="1" key="1">
    <citation type="submission" date="2021-04" db="EMBL/GenBank/DDBJ databases">
        <authorList>
            <person name="Rodrigo-Torres L."/>
            <person name="Arahal R. D."/>
            <person name="Lucena T."/>
        </authorList>
    </citation>
    <scope>NUCLEOTIDE SEQUENCE</scope>
    <source>
        <strain evidence="1">AS29M-1</strain>
    </source>
</reference>
<accession>A0A916NC34</accession>
<sequence>MDEQREITIYQAYIRALELGVDFKNDFHAQSYGNELSELAKKVGYRKPTKANGSLGRYFFSYLSKLKNRFNWTTKI</sequence>
<dbReference type="RefSeq" id="WP_258542050.1">
    <property type="nucleotide sequence ID" value="NZ_OU015584.1"/>
</dbReference>
<protein>
    <submittedName>
        <fullName evidence="1">Uncharacterized protein</fullName>
    </submittedName>
</protein>
<name>A0A916NC34_9FLAO</name>
<evidence type="ECO:0000313" key="1">
    <source>
        <dbReference type="EMBL" id="CAG5082251.1"/>
    </source>
</evidence>
<gene>
    <name evidence="1" type="ORF">CRYO30217_01854</name>
</gene>
<dbReference type="EMBL" id="OU015584">
    <property type="protein sequence ID" value="CAG5082251.1"/>
    <property type="molecule type" value="Genomic_DNA"/>
</dbReference>
<proteinExistence type="predicted"/>